<evidence type="ECO:0000256" key="7">
    <source>
        <dbReference type="ARBA" id="ARBA00023235"/>
    </source>
</evidence>
<evidence type="ECO:0000256" key="10">
    <source>
        <dbReference type="RuleBase" id="RU003915"/>
    </source>
</evidence>
<comment type="catalytic activity">
    <reaction evidence="1 9 10">
        <text>[protein]-peptidylproline (omega=180) = [protein]-peptidylproline (omega=0)</text>
        <dbReference type="Rhea" id="RHEA:16237"/>
        <dbReference type="Rhea" id="RHEA-COMP:10747"/>
        <dbReference type="Rhea" id="RHEA-COMP:10748"/>
        <dbReference type="ChEBI" id="CHEBI:83833"/>
        <dbReference type="ChEBI" id="CHEBI:83834"/>
        <dbReference type="EC" id="5.2.1.8"/>
    </reaction>
</comment>
<dbReference type="PROSITE" id="PS50059">
    <property type="entry name" value="FKBP_PPIASE"/>
    <property type="match status" value="1"/>
</dbReference>
<dbReference type="InterPro" id="IPR001179">
    <property type="entry name" value="PPIase_FKBP_dom"/>
</dbReference>
<evidence type="ECO:0000256" key="9">
    <source>
        <dbReference type="PROSITE-ProRule" id="PRU00277"/>
    </source>
</evidence>
<keyword evidence="5 9" id="KW-0697">Rotamase</keyword>
<keyword evidence="7 9" id="KW-0413">Isomerase</keyword>
<dbReference type="PANTHER" id="PTHR47861">
    <property type="entry name" value="FKBP-TYPE PEPTIDYL-PROLYL CIS-TRANS ISOMERASE SLYD"/>
    <property type="match status" value="1"/>
</dbReference>
<evidence type="ECO:0000259" key="12">
    <source>
        <dbReference type="PROSITE" id="PS50059"/>
    </source>
</evidence>
<keyword evidence="14" id="KW-1185">Reference proteome</keyword>
<dbReference type="Pfam" id="PF00254">
    <property type="entry name" value="FKBP_C"/>
    <property type="match status" value="1"/>
</dbReference>
<dbReference type="Gene3D" id="3.10.50.40">
    <property type="match status" value="1"/>
</dbReference>
<comment type="subcellular location">
    <subcellularLocation>
        <location evidence="2">Cytoplasm</location>
    </subcellularLocation>
</comment>
<dbReference type="RefSeq" id="WP_344808629.1">
    <property type="nucleotide sequence ID" value="NZ_BAABBO010000018.1"/>
</dbReference>
<keyword evidence="6" id="KW-0143">Chaperone</keyword>
<evidence type="ECO:0000256" key="11">
    <source>
        <dbReference type="SAM" id="MobiDB-lite"/>
    </source>
</evidence>
<gene>
    <name evidence="13" type="ORF">GCM10022278_34060</name>
</gene>
<evidence type="ECO:0000256" key="1">
    <source>
        <dbReference type="ARBA" id="ARBA00000971"/>
    </source>
</evidence>
<evidence type="ECO:0000313" key="14">
    <source>
        <dbReference type="Proteomes" id="UP001501337"/>
    </source>
</evidence>
<protein>
    <recommendedName>
        <fullName evidence="10">Peptidyl-prolyl cis-trans isomerase</fullName>
        <ecNumber evidence="10">5.2.1.8</ecNumber>
    </recommendedName>
</protein>
<comment type="function">
    <text evidence="8">Also involved in hydrogenase metallocenter assembly, probably by participating in the nickel insertion step. This function in hydrogenase biosynthesis requires chaperone activity and the presence of the metal-binding domain, but not PPIase activity.</text>
</comment>
<dbReference type="InterPro" id="IPR046357">
    <property type="entry name" value="PPIase_dom_sf"/>
</dbReference>
<dbReference type="GO" id="GO:0016853">
    <property type="term" value="F:isomerase activity"/>
    <property type="evidence" value="ECO:0007669"/>
    <property type="project" value="UniProtKB-KW"/>
</dbReference>
<comment type="caution">
    <text evidence="13">The sequence shown here is derived from an EMBL/GenBank/DDBJ whole genome shotgun (WGS) entry which is preliminary data.</text>
</comment>
<accession>A0ABP7Q083</accession>
<organism evidence="13 14">
    <name type="scientific">Allohahella marinimesophila</name>
    <dbReference type="NCBI Taxonomy" id="1054972"/>
    <lineage>
        <taxon>Bacteria</taxon>
        <taxon>Pseudomonadati</taxon>
        <taxon>Pseudomonadota</taxon>
        <taxon>Gammaproteobacteria</taxon>
        <taxon>Oceanospirillales</taxon>
        <taxon>Hahellaceae</taxon>
        <taxon>Allohahella</taxon>
    </lineage>
</organism>
<name>A0ABP7Q083_9GAMM</name>
<dbReference type="SUPFAM" id="SSF54534">
    <property type="entry name" value="FKBP-like"/>
    <property type="match status" value="1"/>
</dbReference>
<evidence type="ECO:0000256" key="8">
    <source>
        <dbReference type="ARBA" id="ARBA00037071"/>
    </source>
</evidence>
<dbReference type="Gene3D" id="2.40.10.330">
    <property type="match status" value="1"/>
</dbReference>
<dbReference type="PANTHER" id="PTHR47861:SF3">
    <property type="entry name" value="FKBP-TYPE PEPTIDYL-PROLYL CIS-TRANS ISOMERASE SLYD"/>
    <property type="match status" value="1"/>
</dbReference>
<dbReference type="InterPro" id="IPR048261">
    <property type="entry name" value="SlpA/SlyD-like_ins_sf"/>
</dbReference>
<evidence type="ECO:0000256" key="3">
    <source>
        <dbReference type="ARBA" id="ARBA00006577"/>
    </source>
</evidence>
<keyword evidence="4" id="KW-0963">Cytoplasm</keyword>
<feature type="domain" description="PPIase FKBP-type" evidence="12">
    <location>
        <begin position="5"/>
        <end position="69"/>
    </location>
</feature>
<evidence type="ECO:0000256" key="5">
    <source>
        <dbReference type="ARBA" id="ARBA00023110"/>
    </source>
</evidence>
<sequence length="162" mass="17820">MISNNSVVEVSYRILDSEGELLDQTEDGEPMVYLHGHNNLMPALEKALDGKAAGDDVEITLQPSEAFGELQPDSVQRVSKKHFKQYGKLSVGDVIPLRTEDGQKIVTITKVGHSMVDVDTNHPYAGKTVQFKVKVLRERAATEEEVAHGHAHGFDGESGHHH</sequence>
<reference evidence="14" key="1">
    <citation type="journal article" date="2019" name="Int. J. Syst. Evol. Microbiol.">
        <title>The Global Catalogue of Microorganisms (GCM) 10K type strain sequencing project: providing services to taxonomists for standard genome sequencing and annotation.</title>
        <authorList>
            <consortium name="The Broad Institute Genomics Platform"/>
            <consortium name="The Broad Institute Genome Sequencing Center for Infectious Disease"/>
            <person name="Wu L."/>
            <person name="Ma J."/>
        </authorList>
    </citation>
    <scope>NUCLEOTIDE SEQUENCE [LARGE SCALE GENOMIC DNA]</scope>
    <source>
        <strain evidence="14">JCM 17555</strain>
    </source>
</reference>
<proteinExistence type="inferred from homology"/>
<dbReference type="Proteomes" id="UP001501337">
    <property type="component" value="Unassembled WGS sequence"/>
</dbReference>
<evidence type="ECO:0000256" key="6">
    <source>
        <dbReference type="ARBA" id="ARBA00023186"/>
    </source>
</evidence>
<evidence type="ECO:0000256" key="4">
    <source>
        <dbReference type="ARBA" id="ARBA00022490"/>
    </source>
</evidence>
<comment type="similarity">
    <text evidence="3 10">Belongs to the FKBP-type PPIase family.</text>
</comment>
<evidence type="ECO:0000256" key="2">
    <source>
        <dbReference type="ARBA" id="ARBA00004496"/>
    </source>
</evidence>
<evidence type="ECO:0000313" key="13">
    <source>
        <dbReference type="EMBL" id="GAA3974175.1"/>
    </source>
</evidence>
<dbReference type="EMBL" id="BAABBO010000018">
    <property type="protein sequence ID" value="GAA3974175.1"/>
    <property type="molecule type" value="Genomic_DNA"/>
</dbReference>
<feature type="region of interest" description="Disordered" evidence="11">
    <location>
        <begin position="142"/>
        <end position="162"/>
    </location>
</feature>
<dbReference type="EC" id="5.2.1.8" evidence="10"/>